<dbReference type="Pfam" id="PF08922">
    <property type="entry name" value="DUF1905"/>
    <property type="match status" value="1"/>
</dbReference>
<name>A0A1W6KCA1_9GAMM</name>
<dbReference type="RefSeq" id="WP_085681410.1">
    <property type="nucleotide sequence ID" value="NZ_CP020931.1"/>
</dbReference>
<dbReference type="Gene3D" id="2.40.30.100">
    <property type="entry name" value="AF2212/PG0164-like"/>
    <property type="match status" value="1"/>
</dbReference>
<dbReference type="EMBL" id="CP020931">
    <property type="protein sequence ID" value="ARM85060.1"/>
    <property type="molecule type" value="Genomic_DNA"/>
</dbReference>
<dbReference type="GeneID" id="77256942"/>
<evidence type="ECO:0000313" key="2">
    <source>
        <dbReference type="Proteomes" id="UP000193100"/>
    </source>
</evidence>
<dbReference type="Pfam" id="PF13376">
    <property type="entry name" value="OmdA"/>
    <property type="match status" value="1"/>
</dbReference>
<proteinExistence type="predicted"/>
<gene>
    <name evidence="1" type="ORF">MARSALSMR5_03015</name>
</gene>
<accession>A0A1W6KCA1</accession>
<evidence type="ECO:0000313" key="1">
    <source>
        <dbReference type="EMBL" id="ARM85060.1"/>
    </source>
</evidence>
<protein>
    <submittedName>
        <fullName evidence="1">Bacteriocin-protection, YdeI or OmpD-Associated</fullName>
    </submittedName>
</protein>
<dbReference type="Proteomes" id="UP000193100">
    <property type="component" value="Chromosome"/>
</dbReference>
<dbReference type="InterPro" id="IPR015018">
    <property type="entry name" value="DUF1905"/>
</dbReference>
<reference evidence="1 2" key="1">
    <citation type="submission" date="2017-04" db="EMBL/GenBank/DDBJ databases">
        <title>Genome Sequence of Marinobacter salarius strain SMR5 Isolated from a culture of the Diatom Skeletonema marinoi.</title>
        <authorList>
            <person name="Topel M."/>
            <person name="Pinder M.I.M."/>
            <person name="Johansson O.N."/>
            <person name="Kourtchenko O."/>
            <person name="Godhe A."/>
            <person name="Clarke A.K."/>
        </authorList>
    </citation>
    <scope>NUCLEOTIDE SEQUENCE [LARGE SCALE GENOMIC DNA]</scope>
    <source>
        <strain evidence="1 2">SMR5</strain>
    </source>
</reference>
<organism evidence="1 2">
    <name type="scientific">Marinobacter salarius</name>
    <dbReference type="NCBI Taxonomy" id="1420917"/>
    <lineage>
        <taxon>Bacteria</taxon>
        <taxon>Pseudomonadati</taxon>
        <taxon>Pseudomonadota</taxon>
        <taxon>Gammaproteobacteria</taxon>
        <taxon>Pseudomonadales</taxon>
        <taxon>Marinobacteraceae</taxon>
        <taxon>Marinobacter</taxon>
    </lineage>
</organism>
<dbReference type="InterPro" id="IPR037079">
    <property type="entry name" value="AF2212/PG0164-like_sf"/>
</dbReference>
<dbReference type="AlphaFoldDB" id="A0A1W6KCA1"/>
<dbReference type="SUPFAM" id="SSF141694">
    <property type="entry name" value="AF2212/PG0164-like"/>
    <property type="match status" value="1"/>
</dbReference>
<dbReference type="STRING" id="1420917.AU15_17655"/>
<sequence length="188" mass="20671">MEQSETNSQFNAELLCPAKPGEGAPWAFIVLPREASEKLPRRGRTTVEASLNGHHFQVTLEPDGQLSHWLKVSKEHLEAAGVSVGDVVDLGIRPVDQEPEPEVPSDLQEALEAAPEARVVWNETTTIARLDWIHWIVSAKQAKTRTKRISDACDMLASGKRRVCCFDPSGYYSKALSAPKAADTQEIG</sequence>